<feature type="domain" description="Ubiquitin-like" evidence="1">
    <location>
        <begin position="153"/>
        <end position="231"/>
    </location>
</feature>
<dbReference type="EMBL" id="JBICCN010000429">
    <property type="protein sequence ID" value="KAL3069397.1"/>
    <property type="molecule type" value="Genomic_DNA"/>
</dbReference>
<gene>
    <name evidence="2" type="ORF">niasHS_018122</name>
</gene>
<sequence length="231" mass="26251">MPRIANNLNNFIGQIKLRRHTTDGTAVELRHNETLDECGINGVDGIDVTYVEKAGGKDSNKTMEDYGIKQGARIIVSWDEFEIFVEYEGEKYPFEVNAVDTVHNLKEKIQQSISILPEKQVLSRDPDGHFQLCNEQTIGYCGFAKDGTVFLSLAFYLSVRKSHEAEDFRVNGTDTVKSMKDRIRQRIGLKWNCESGEIKLRKSDENGTEFEDNDATLDDYGILPGKFLLME</sequence>
<dbReference type="InterPro" id="IPR029071">
    <property type="entry name" value="Ubiquitin-like_domsf"/>
</dbReference>
<accession>A0ABD2HQ56</accession>
<proteinExistence type="predicted"/>
<protein>
    <recommendedName>
        <fullName evidence="1">Ubiquitin-like domain-containing protein</fullName>
    </recommendedName>
</protein>
<feature type="domain" description="Ubiquitin-like" evidence="1">
    <location>
        <begin position="81"/>
        <end position="153"/>
    </location>
</feature>
<evidence type="ECO:0000313" key="2">
    <source>
        <dbReference type="EMBL" id="KAL3069397.1"/>
    </source>
</evidence>
<evidence type="ECO:0000313" key="3">
    <source>
        <dbReference type="Proteomes" id="UP001620645"/>
    </source>
</evidence>
<dbReference type="CDD" id="cd17039">
    <property type="entry name" value="Ubl_ubiquitin_like"/>
    <property type="match status" value="1"/>
</dbReference>
<organism evidence="2 3">
    <name type="scientific">Heterodera schachtii</name>
    <name type="common">Sugarbeet cyst nematode worm</name>
    <name type="synonym">Tylenchus schachtii</name>
    <dbReference type="NCBI Taxonomy" id="97005"/>
    <lineage>
        <taxon>Eukaryota</taxon>
        <taxon>Metazoa</taxon>
        <taxon>Ecdysozoa</taxon>
        <taxon>Nematoda</taxon>
        <taxon>Chromadorea</taxon>
        <taxon>Rhabditida</taxon>
        <taxon>Tylenchina</taxon>
        <taxon>Tylenchomorpha</taxon>
        <taxon>Tylenchoidea</taxon>
        <taxon>Heteroderidae</taxon>
        <taxon>Heteroderinae</taxon>
        <taxon>Heterodera</taxon>
    </lineage>
</organism>
<comment type="caution">
    <text evidence="2">The sequence shown here is derived from an EMBL/GenBank/DDBJ whole genome shotgun (WGS) entry which is preliminary data.</text>
</comment>
<reference evidence="2 3" key="1">
    <citation type="submission" date="2024-10" db="EMBL/GenBank/DDBJ databases">
        <authorList>
            <person name="Kim D."/>
        </authorList>
    </citation>
    <scope>NUCLEOTIDE SEQUENCE [LARGE SCALE GENOMIC DNA]</scope>
    <source>
        <strain evidence="2">Taebaek</strain>
    </source>
</reference>
<dbReference type="Gene3D" id="3.10.20.90">
    <property type="entry name" value="Phosphatidylinositol 3-kinase Catalytic Subunit, Chain A, domain 1"/>
    <property type="match status" value="1"/>
</dbReference>
<keyword evidence="3" id="KW-1185">Reference proteome</keyword>
<dbReference type="PROSITE" id="PS50053">
    <property type="entry name" value="UBIQUITIN_2"/>
    <property type="match status" value="2"/>
</dbReference>
<dbReference type="Proteomes" id="UP001620645">
    <property type="component" value="Unassembled WGS sequence"/>
</dbReference>
<dbReference type="SUPFAM" id="SSF54236">
    <property type="entry name" value="Ubiquitin-like"/>
    <property type="match status" value="2"/>
</dbReference>
<evidence type="ECO:0000259" key="1">
    <source>
        <dbReference type="PROSITE" id="PS50053"/>
    </source>
</evidence>
<name>A0ABD2HQ56_HETSC</name>
<dbReference type="Pfam" id="PF00240">
    <property type="entry name" value="ubiquitin"/>
    <property type="match status" value="1"/>
</dbReference>
<dbReference type="SMART" id="SM00213">
    <property type="entry name" value="UBQ"/>
    <property type="match status" value="2"/>
</dbReference>
<dbReference type="AlphaFoldDB" id="A0ABD2HQ56"/>
<dbReference type="InterPro" id="IPR000626">
    <property type="entry name" value="Ubiquitin-like_dom"/>
</dbReference>
<dbReference type="Pfam" id="PF14560">
    <property type="entry name" value="Ubiquitin_2"/>
    <property type="match status" value="1"/>
</dbReference>